<keyword evidence="1" id="KW-0812">Transmembrane</keyword>
<evidence type="ECO:0000256" key="1">
    <source>
        <dbReference type="SAM" id="Phobius"/>
    </source>
</evidence>
<feature type="transmembrane region" description="Helical" evidence="1">
    <location>
        <begin position="109"/>
        <end position="136"/>
    </location>
</feature>
<feature type="transmembrane region" description="Helical" evidence="1">
    <location>
        <begin position="192"/>
        <end position="211"/>
    </location>
</feature>
<evidence type="ECO:0008006" key="4">
    <source>
        <dbReference type="Google" id="ProtNLM"/>
    </source>
</evidence>
<feature type="transmembrane region" description="Helical" evidence="1">
    <location>
        <begin position="156"/>
        <end position="180"/>
    </location>
</feature>
<evidence type="ECO:0000313" key="2">
    <source>
        <dbReference type="EMBL" id="NIX76017.1"/>
    </source>
</evidence>
<keyword evidence="3" id="KW-1185">Reference proteome</keyword>
<proteinExistence type="predicted"/>
<name>A0ABX0VDS5_9HYPH</name>
<accession>A0ABX0VDS5</accession>
<sequence length="212" mass="21656">MSAMSSTLWPWLTLAGLGAFHGLNPAMGWLFAVALGLHRQSRGVVFLALAPIALGHAAAVAVVLMAVVVFGAVLDMTLLARASGIVLVIWALAHALFGHRGRVRVGMQAGLVGLALWSFMMAGAHGAGLMLVPPLLTLCASSGPAAEVGANTSLPIALAALGVHTAAMLATIGVVSLIVYDRGLAFLRRSWINLDALWSGALAAGGLVLLAQ</sequence>
<comment type="caution">
    <text evidence="2">The sequence shown here is derived from an EMBL/GenBank/DDBJ whole genome shotgun (WGS) entry which is preliminary data.</text>
</comment>
<dbReference type="EMBL" id="JAATJS010000002">
    <property type="protein sequence ID" value="NIX76017.1"/>
    <property type="molecule type" value="Genomic_DNA"/>
</dbReference>
<feature type="transmembrane region" description="Helical" evidence="1">
    <location>
        <begin position="12"/>
        <end position="37"/>
    </location>
</feature>
<reference evidence="2 3" key="1">
    <citation type="submission" date="2020-03" db="EMBL/GenBank/DDBJ databases">
        <title>The genome sequence of Microvirga sp. c23x22.</title>
        <authorList>
            <person name="Zhang X."/>
        </authorList>
    </citation>
    <scope>NUCLEOTIDE SEQUENCE [LARGE SCALE GENOMIC DNA]</scope>
    <source>
        <strain evidence="3">c23x22</strain>
    </source>
</reference>
<keyword evidence="1" id="KW-1133">Transmembrane helix</keyword>
<feature type="transmembrane region" description="Helical" evidence="1">
    <location>
        <begin position="44"/>
        <end position="72"/>
    </location>
</feature>
<feature type="transmembrane region" description="Helical" evidence="1">
    <location>
        <begin position="78"/>
        <end position="97"/>
    </location>
</feature>
<keyword evidence="1" id="KW-0472">Membrane</keyword>
<gene>
    <name evidence="2" type="ORF">HB375_05235</name>
</gene>
<organism evidence="2 3">
    <name type="scientific">Microvirga terricola</name>
    <dbReference type="NCBI Taxonomy" id="2719797"/>
    <lineage>
        <taxon>Bacteria</taxon>
        <taxon>Pseudomonadati</taxon>
        <taxon>Pseudomonadota</taxon>
        <taxon>Alphaproteobacteria</taxon>
        <taxon>Hyphomicrobiales</taxon>
        <taxon>Methylobacteriaceae</taxon>
        <taxon>Microvirga</taxon>
    </lineage>
</organism>
<dbReference type="Proteomes" id="UP000707352">
    <property type="component" value="Unassembled WGS sequence"/>
</dbReference>
<protein>
    <recommendedName>
        <fullName evidence="4">Arginine/ornithine antiporter ArcD</fullName>
    </recommendedName>
</protein>
<evidence type="ECO:0000313" key="3">
    <source>
        <dbReference type="Proteomes" id="UP000707352"/>
    </source>
</evidence>